<dbReference type="GO" id="GO:0009432">
    <property type="term" value="P:SOS response"/>
    <property type="evidence" value="ECO:0007669"/>
    <property type="project" value="TreeGrafter"/>
</dbReference>
<evidence type="ECO:0000256" key="3">
    <source>
        <dbReference type="PROSITE-ProRule" id="PRU00409"/>
    </source>
</evidence>
<evidence type="ECO:0000256" key="1">
    <source>
        <dbReference type="ARBA" id="ARBA00022598"/>
    </source>
</evidence>
<evidence type="ECO:0000259" key="4">
    <source>
        <dbReference type="PROSITE" id="PS50975"/>
    </source>
</evidence>
<dbReference type="PROSITE" id="PS50975">
    <property type="entry name" value="ATP_GRASP"/>
    <property type="match status" value="1"/>
</dbReference>
<dbReference type="InterPro" id="IPR011095">
    <property type="entry name" value="Dala_Dala_lig_C"/>
</dbReference>
<dbReference type="Pfam" id="PF07478">
    <property type="entry name" value="Dala_Dala_lig_C"/>
    <property type="match status" value="1"/>
</dbReference>
<comment type="caution">
    <text evidence="5">The sequence shown here is derived from an EMBL/GenBank/DDBJ whole genome shotgun (WGS) entry which is preliminary data.</text>
</comment>
<dbReference type="OrthoDB" id="9800957at2"/>
<keyword evidence="3" id="KW-0067">ATP-binding</keyword>
<dbReference type="GO" id="GO:0005524">
    <property type="term" value="F:ATP binding"/>
    <property type="evidence" value="ECO:0007669"/>
    <property type="project" value="UniProtKB-UniRule"/>
</dbReference>
<protein>
    <recommendedName>
        <fullName evidence="4">ATP-grasp domain-containing protein</fullName>
    </recommendedName>
</protein>
<evidence type="ECO:0000313" key="5">
    <source>
        <dbReference type="EMBL" id="EAR11365.1"/>
    </source>
</evidence>
<proteinExistence type="predicted"/>
<dbReference type="GO" id="GO:0008716">
    <property type="term" value="F:D-alanine-D-alanine ligase activity"/>
    <property type="evidence" value="ECO:0007669"/>
    <property type="project" value="InterPro"/>
</dbReference>
<accession>A4B9R4</accession>
<dbReference type="Pfam" id="PF14401">
    <property type="entry name" value="RLAN"/>
    <property type="match status" value="1"/>
</dbReference>
<dbReference type="GO" id="GO:0046872">
    <property type="term" value="F:metal ion binding"/>
    <property type="evidence" value="ECO:0007669"/>
    <property type="project" value="InterPro"/>
</dbReference>
<dbReference type="GO" id="GO:0005737">
    <property type="term" value="C:cytoplasm"/>
    <property type="evidence" value="ECO:0007669"/>
    <property type="project" value="TreeGrafter"/>
</dbReference>
<keyword evidence="6" id="KW-1185">Reference proteome</keyword>
<dbReference type="PANTHER" id="PTHR21621:SF0">
    <property type="entry name" value="BETA-CITRYLGLUTAMATE SYNTHASE B-RELATED"/>
    <property type="match status" value="1"/>
</dbReference>
<reference evidence="5 6" key="1">
    <citation type="submission" date="2006-02" db="EMBL/GenBank/DDBJ databases">
        <authorList>
            <person name="Pinhassi J."/>
            <person name="Pedros-Alio C."/>
            <person name="Ferriera S."/>
            <person name="Johnson J."/>
            <person name="Kravitz S."/>
            <person name="Halpern A."/>
            <person name="Remington K."/>
            <person name="Beeson K."/>
            <person name="Tran B."/>
            <person name="Rogers Y.-H."/>
            <person name="Friedman R."/>
            <person name="Venter J.C."/>
        </authorList>
    </citation>
    <scope>NUCLEOTIDE SEQUENCE [LARGE SCALE GENOMIC DNA]</scope>
    <source>
        <strain evidence="5 6">MED297</strain>
    </source>
</reference>
<keyword evidence="1" id="KW-0436">Ligase</keyword>
<keyword evidence="3" id="KW-0547">Nucleotide-binding</keyword>
<dbReference type="Gene3D" id="3.30.470.20">
    <property type="entry name" value="ATP-grasp fold, B domain"/>
    <property type="match status" value="1"/>
</dbReference>
<keyword evidence="2" id="KW-0464">Manganese</keyword>
<dbReference type="InterPro" id="IPR013815">
    <property type="entry name" value="ATP_grasp_subdomain_1"/>
</dbReference>
<sequence length="484" mass="55017">MHKTLLVSDDTDFPPELSDNVISFATYLQDYPKRNEPKTRIINLGDTETYLSQGYYCSLLAEARQHPVMPSVKVINELRQGQERTGHRLEVSRYLASQDRASITPVFYVCFGQCDDPRAQKAASYIFRKFSAPLLKVTLEQDGLHAMASVERASLSALSGSERSRFMSALLEFAEKNWQLKADRKPMRWDLAILVNPQEQDPPSNRKALESFVKAARKLSINATLVTREDLTDLSRFDALFIRETTAIDHHTYKLAVKAESAGLVVIDDPQSILRCCNKVFLHDAFSYQNVPTPRTQILHELTADTVDQLEQAFDYPMVVKLPEGSFSRGVFKVTTGQELKERLQEMFDVSALVLVQEYMYTDYDWRIGVLNGRPLYACRYQMAQNHWQIYDHSVKGDGSGDSDTLPTFEVPKSVLDTALKACRLIGNGLYGVDVKVKNGKPYVLEVNDNPSIDHKVEDAYLGNELYMQIMGEFQQRLEARGRK</sequence>
<dbReference type="Gene3D" id="3.30.1490.20">
    <property type="entry name" value="ATP-grasp fold, A domain"/>
    <property type="match status" value="1"/>
</dbReference>
<gene>
    <name evidence="5" type="ORF">MED297_20797</name>
</gene>
<evidence type="ECO:0000313" key="6">
    <source>
        <dbReference type="Proteomes" id="UP000005953"/>
    </source>
</evidence>
<dbReference type="RefSeq" id="WP_008044974.1">
    <property type="nucleotide sequence ID" value="NZ_CH724151.1"/>
</dbReference>
<dbReference type="AlphaFoldDB" id="A4B9R4"/>
<dbReference type="PANTHER" id="PTHR21621">
    <property type="entry name" value="RIBOSOMAL PROTEIN S6 MODIFICATION PROTEIN"/>
    <property type="match status" value="1"/>
</dbReference>
<name>A4B9R4_9GAMM</name>
<dbReference type="EMBL" id="AAOE01000001">
    <property type="protein sequence ID" value="EAR11365.1"/>
    <property type="molecule type" value="Genomic_DNA"/>
</dbReference>
<dbReference type="Proteomes" id="UP000005953">
    <property type="component" value="Unassembled WGS sequence"/>
</dbReference>
<feature type="domain" description="ATP-grasp" evidence="4">
    <location>
        <begin position="283"/>
        <end position="475"/>
    </location>
</feature>
<dbReference type="InterPro" id="IPR011761">
    <property type="entry name" value="ATP-grasp"/>
</dbReference>
<dbReference type="GO" id="GO:0018169">
    <property type="term" value="F:ribosomal S6-glutamic acid ligase activity"/>
    <property type="evidence" value="ECO:0007669"/>
    <property type="project" value="TreeGrafter"/>
</dbReference>
<dbReference type="STRING" id="314283.MED297_20797"/>
<dbReference type="HOGENOM" id="CLU_016765_0_0_6"/>
<evidence type="ECO:0000256" key="2">
    <source>
        <dbReference type="ARBA" id="ARBA00023211"/>
    </source>
</evidence>
<organism evidence="5 6">
    <name type="scientific">Reinekea blandensis MED297</name>
    <dbReference type="NCBI Taxonomy" id="314283"/>
    <lineage>
        <taxon>Bacteria</taxon>
        <taxon>Pseudomonadati</taxon>
        <taxon>Pseudomonadota</taxon>
        <taxon>Gammaproteobacteria</taxon>
        <taxon>Oceanospirillales</taxon>
        <taxon>Saccharospirillaceae</taxon>
        <taxon>Reinekea</taxon>
    </lineage>
</organism>
<dbReference type="InterPro" id="IPR025839">
    <property type="entry name" value="RLAN_dom"/>
</dbReference>
<dbReference type="SUPFAM" id="SSF56059">
    <property type="entry name" value="Glutathione synthetase ATP-binding domain-like"/>
    <property type="match status" value="1"/>
</dbReference>